<dbReference type="PROSITE" id="PS50181">
    <property type="entry name" value="FBOX"/>
    <property type="match status" value="1"/>
</dbReference>
<accession>A0A0C3CLD1</accession>
<feature type="domain" description="F-box" evidence="1">
    <location>
        <begin position="1"/>
        <end position="45"/>
    </location>
</feature>
<sequence>MVLSFPYDIQVAVTCFLSVRDILNLQTTCKQLRKTCESRYVWLYILQDILSAIPLPNLRHSLTQLSADELKKKAIIATRLAHLWSQETVIPQKAYKFECDSGVVSLHLLPGGKWMVIVHFDGTLVLHDLRSEVPEVRIVDRTLCDVDLRMDVDLRLWVCQSGEILVILKTFSGEYYNGLAQIAVFRVDIDPEPSMRLITKVKKDIDIRAYSAEGDLLSFAWSNYDVSKQYVAIRKMASTPDKVEQEITIEISEQNLILGTAIIPSGKLLVSTGSRLLVYDLPSFESLGSATLQMPIPVWESELEDTISFLPWCQAIHPTPDERPEGHVIFWTGDWFMAMTPGQGCLLDDHLLRFRIDSPKNPNPLRSISPSRLFWLSGARSKRTVMTCTLSLGETRFSRMRLDQAPLGPGPDSGHQLAVRFKRGMRYTQPQSDEMPAIDIYKASVEGMAWDEESGRLCLLLDSEARRTADEECPKEIVFIDFV</sequence>
<dbReference type="InterPro" id="IPR001810">
    <property type="entry name" value="F-box_dom"/>
</dbReference>
<dbReference type="InParanoid" id="A0A0C3CLD1"/>
<dbReference type="SUPFAM" id="SSF82171">
    <property type="entry name" value="DPP6 N-terminal domain-like"/>
    <property type="match status" value="1"/>
</dbReference>
<proteinExistence type="predicted"/>
<organism evidence="2 3">
    <name type="scientific">Piloderma croceum (strain F 1598)</name>
    <dbReference type="NCBI Taxonomy" id="765440"/>
    <lineage>
        <taxon>Eukaryota</taxon>
        <taxon>Fungi</taxon>
        <taxon>Dikarya</taxon>
        <taxon>Basidiomycota</taxon>
        <taxon>Agaricomycotina</taxon>
        <taxon>Agaricomycetes</taxon>
        <taxon>Agaricomycetidae</taxon>
        <taxon>Atheliales</taxon>
        <taxon>Atheliaceae</taxon>
        <taxon>Piloderma</taxon>
    </lineage>
</organism>
<dbReference type="AlphaFoldDB" id="A0A0C3CLD1"/>
<name>A0A0C3CLD1_PILCF</name>
<dbReference type="SUPFAM" id="SSF81383">
    <property type="entry name" value="F-box domain"/>
    <property type="match status" value="1"/>
</dbReference>
<evidence type="ECO:0000259" key="1">
    <source>
        <dbReference type="PROSITE" id="PS50181"/>
    </source>
</evidence>
<evidence type="ECO:0000313" key="2">
    <source>
        <dbReference type="EMBL" id="KIM90472.1"/>
    </source>
</evidence>
<dbReference type="EMBL" id="KN832973">
    <property type="protein sequence ID" value="KIM90472.1"/>
    <property type="molecule type" value="Genomic_DNA"/>
</dbReference>
<dbReference type="OrthoDB" id="3268567at2759"/>
<dbReference type="HOGENOM" id="CLU_615549_0_0_1"/>
<gene>
    <name evidence="2" type="ORF">PILCRDRAFT_812227</name>
</gene>
<protein>
    <recommendedName>
        <fullName evidence="1">F-box domain-containing protein</fullName>
    </recommendedName>
</protein>
<dbReference type="SMART" id="SM00256">
    <property type="entry name" value="FBOX"/>
    <property type="match status" value="1"/>
</dbReference>
<evidence type="ECO:0000313" key="3">
    <source>
        <dbReference type="Proteomes" id="UP000054166"/>
    </source>
</evidence>
<dbReference type="Proteomes" id="UP000054166">
    <property type="component" value="Unassembled WGS sequence"/>
</dbReference>
<dbReference type="Pfam" id="PF00646">
    <property type="entry name" value="F-box"/>
    <property type="match status" value="1"/>
</dbReference>
<reference evidence="3" key="2">
    <citation type="submission" date="2015-01" db="EMBL/GenBank/DDBJ databases">
        <title>Evolutionary Origins and Diversification of the Mycorrhizal Mutualists.</title>
        <authorList>
            <consortium name="DOE Joint Genome Institute"/>
            <consortium name="Mycorrhizal Genomics Consortium"/>
            <person name="Kohler A."/>
            <person name="Kuo A."/>
            <person name="Nagy L.G."/>
            <person name="Floudas D."/>
            <person name="Copeland A."/>
            <person name="Barry K.W."/>
            <person name="Cichocki N."/>
            <person name="Veneault-Fourrey C."/>
            <person name="LaButti K."/>
            <person name="Lindquist E.A."/>
            <person name="Lipzen A."/>
            <person name="Lundell T."/>
            <person name="Morin E."/>
            <person name="Murat C."/>
            <person name="Riley R."/>
            <person name="Ohm R."/>
            <person name="Sun H."/>
            <person name="Tunlid A."/>
            <person name="Henrissat B."/>
            <person name="Grigoriev I.V."/>
            <person name="Hibbett D.S."/>
            <person name="Martin F."/>
        </authorList>
    </citation>
    <scope>NUCLEOTIDE SEQUENCE [LARGE SCALE GENOMIC DNA]</scope>
    <source>
        <strain evidence="3">F 1598</strain>
    </source>
</reference>
<reference evidence="2 3" key="1">
    <citation type="submission" date="2014-04" db="EMBL/GenBank/DDBJ databases">
        <authorList>
            <consortium name="DOE Joint Genome Institute"/>
            <person name="Kuo A."/>
            <person name="Tarkka M."/>
            <person name="Buscot F."/>
            <person name="Kohler A."/>
            <person name="Nagy L.G."/>
            <person name="Floudas D."/>
            <person name="Copeland A."/>
            <person name="Barry K.W."/>
            <person name="Cichocki N."/>
            <person name="Veneault-Fourrey C."/>
            <person name="LaButti K."/>
            <person name="Lindquist E.A."/>
            <person name="Lipzen A."/>
            <person name="Lundell T."/>
            <person name="Morin E."/>
            <person name="Murat C."/>
            <person name="Sun H."/>
            <person name="Tunlid A."/>
            <person name="Henrissat B."/>
            <person name="Grigoriev I.V."/>
            <person name="Hibbett D.S."/>
            <person name="Martin F."/>
            <person name="Nordberg H.P."/>
            <person name="Cantor M.N."/>
            <person name="Hua S.X."/>
        </authorList>
    </citation>
    <scope>NUCLEOTIDE SEQUENCE [LARGE SCALE GENOMIC DNA]</scope>
    <source>
        <strain evidence="2 3">F 1598</strain>
    </source>
</reference>
<keyword evidence="3" id="KW-1185">Reference proteome</keyword>
<dbReference type="InterPro" id="IPR036047">
    <property type="entry name" value="F-box-like_dom_sf"/>
</dbReference>